<organism evidence="1 2">
    <name type="scientific">Apiospora phragmitis</name>
    <dbReference type="NCBI Taxonomy" id="2905665"/>
    <lineage>
        <taxon>Eukaryota</taxon>
        <taxon>Fungi</taxon>
        <taxon>Dikarya</taxon>
        <taxon>Ascomycota</taxon>
        <taxon>Pezizomycotina</taxon>
        <taxon>Sordariomycetes</taxon>
        <taxon>Xylariomycetidae</taxon>
        <taxon>Amphisphaeriales</taxon>
        <taxon>Apiosporaceae</taxon>
        <taxon>Apiospora</taxon>
    </lineage>
</organism>
<keyword evidence="2" id="KW-1185">Reference proteome</keyword>
<dbReference type="EMBL" id="JAQQWL010000002">
    <property type="protein sequence ID" value="KAK8086528.1"/>
    <property type="molecule type" value="Genomic_DNA"/>
</dbReference>
<proteinExistence type="predicted"/>
<comment type="caution">
    <text evidence="1">The sequence shown here is derived from an EMBL/GenBank/DDBJ whole genome shotgun (WGS) entry which is preliminary data.</text>
</comment>
<name>A0ABR1WTR4_9PEZI</name>
<dbReference type="GeneID" id="92085974"/>
<dbReference type="Proteomes" id="UP001480595">
    <property type="component" value="Unassembled WGS sequence"/>
</dbReference>
<dbReference type="RefSeq" id="XP_066721052.1">
    <property type="nucleotide sequence ID" value="XM_066852911.1"/>
</dbReference>
<reference evidence="1 2" key="1">
    <citation type="submission" date="2023-01" db="EMBL/GenBank/DDBJ databases">
        <title>Analysis of 21 Apiospora genomes using comparative genomics revels a genus with tremendous synthesis potential of carbohydrate active enzymes and secondary metabolites.</title>
        <authorList>
            <person name="Sorensen T."/>
        </authorList>
    </citation>
    <scope>NUCLEOTIDE SEQUENCE [LARGE SCALE GENOMIC DNA]</scope>
    <source>
        <strain evidence="1 2">CBS 135458</strain>
    </source>
</reference>
<dbReference type="Gene3D" id="3.40.50.300">
    <property type="entry name" value="P-loop containing nucleotide triphosphate hydrolases"/>
    <property type="match status" value="1"/>
</dbReference>
<gene>
    <name evidence="1" type="ORF">PG994_001502</name>
</gene>
<evidence type="ECO:0008006" key="3">
    <source>
        <dbReference type="Google" id="ProtNLM"/>
    </source>
</evidence>
<accession>A0ABR1WTR4</accession>
<protein>
    <recommendedName>
        <fullName evidence="3">NB-ARC domain-containing protein</fullName>
    </recommendedName>
</protein>
<sequence>MGGVGKTNTALEYSYSFGHQYQAVFWVQAGTSVELTKSYEAIANKLRLRDALTPQSSAGDSQDLSIYSGVELARE</sequence>
<dbReference type="InterPro" id="IPR027417">
    <property type="entry name" value="P-loop_NTPase"/>
</dbReference>
<evidence type="ECO:0000313" key="2">
    <source>
        <dbReference type="Proteomes" id="UP001480595"/>
    </source>
</evidence>
<evidence type="ECO:0000313" key="1">
    <source>
        <dbReference type="EMBL" id="KAK8086528.1"/>
    </source>
</evidence>